<dbReference type="Gene3D" id="3.30.710.10">
    <property type="entry name" value="Potassium Channel Kv1.1, Chain A"/>
    <property type="match status" value="1"/>
</dbReference>
<dbReference type="InterPro" id="IPR011333">
    <property type="entry name" value="SKP1/BTB/POZ_sf"/>
</dbReference>
<dbReference type="EMBL" id="ML996217">
    <property type="protein sequence ID" value="KAF2730450.1"/>
    <property type="molecule type" value="Genomic_DNA"/>
</dbReference>
<dbReference type="PANTHER" id="PTHR47843">
    <property type="entry name" value="BTB DOMAIN-CONTAINING PROTEIN-RELATED"/>
    <property type="match status" value="1"/>
</dbReference>
<dbReference type="PROSITE" id="PS50097">
    <property type="entry name" value="BTB"/>
    <property type="match status" value="1"/>
</dbReference>
<reference evidence="2" key="1">
    <citation type="journal article" date="2020" name="Stud. Mycol.">
        <title>101 Dothideomycetes genomes: a test case for predicting lifestyles and emergence of pathogens.</title>
        <authorList>
            <person name="Haridas S."/>
            <person name="Albert R."/>
            <person name="Binder M."/>
            <person name="Bloem J."/>
            <person name="Labutti K."/>
            <person name="Salamov A."/>
            <person name="Andreopoulos B."/>
            <person name="Baker S."/>
            <person name="Barry K."/>
            <person name="Bills G."/>
            <person name="Bluhm B."/>
            <person name="Cannon C."/>
            <person name="Castanera R."/>
            <person name="Culley D."/>
            <person name="Daum C."/>
            <person name="Ezra D."/>
            <person name="Gonzalez J."/>
            <person name="Henrissat B."/>
            <person name="Kuo A."/>
            <person name="Liang C."/>
            <person name="Lipzen A."/>
            <person name="Lutzoni F."/>
            <person name="Magnuson J."/>
            <person name="Mondo S."/>
            <person name="Nolan M."/>
            <person name="Ohm R."/>
            <person name="Pangilinan J."/>
            <person name="Park H.-J."/>
            <person name="Ramirez L."/>
            <person name="Alfaro M."/>
            <person name="Sun H."/>
            <person name="Tritt A."/>
            <person name="Yoshinaga Y."/>
            <person name="Zwiers L.-H."/>
            <person name="Turgeon B."/>
            <person name="Goodwin S."/>
            <person name="Spatafora J."/>
            <person name="Crous P."/>
            <person name="Grigoriev I."/>
        </authorList>
    </citation>
    <scope>NUCLEOTIDE SEQUENCE</scope>
    <source>
        <strain evidence="2">CBS 125425</strain>
    </source>
</reference>
<dbReference type="InterPro" id="IPR000210">
    <property type="entry name" value="BTB/POZ_dom"/>
</dbReference>
<proteinExistence type="predicted"/>
<keyword evidence="3" id="KW-1185">Reference proteome</keyword>
<feature type="domain" description="BTB" evidence="1">
    <location>
        <begin position="20"/>
        <end position="91"/>
    </location>
</feature>
<dbReference type="OrthoDB" id="1022638at2759"/>
<dbReference type="CDD" id="cd18186">
    <property type="entry name" value="BTB_POZ_ZBTB_KLHL-like"/>
    <property type="match status" value="1"/>
</dbReference>
<dbReference type="Proteomes" id="UP000799444">
    <property type="component" value="Unassembled WGS sequence"/>
</dbReference>
<organism evidence="2 3">
    <name type="scientific">Polyplosphaeria fusca</name>
    <dbReference type="NCBI Taxonomy" id="682080"/>
    <lineage>
        <taxon>Eukaryota</taxon>
        <taxon>Fungi</taxon>
        <taxon>Dikarya</taxon>
        <taxon>Ascomycota</taxon>
        <taxon>Pezizomycotina</taxon>
        <taxon>Dothideomycetes</taxon>
        <taxon>Pleosporomycetidae</taxon>
        <taxon>Pleosporales</taxon>
        <taxon>Tetraplosphaeriaceae</taxon>
        <taxon>Polyplosphaeria</taxon>
    </lineage>
</organism>
<dbReference type="AlphaFoldDB" id="A0A9P4QRP9"/>
<dbReference type="PANTHER" id="PTHR47843:SF2">
    <property type="entry name" value="BTB DOMAIN-CONTAINING PROTEIN"/>
    <property type="match status" value="1"/>
</dbReference>
<evidence type="ECO:0000313" key="3">
    <source>
        <dbReference type="Proteomes" id="UP000799444"/>
    </source>
</evidence>
<name>A0A9P4QRP9_9PLEO</name>
<gene>
    <name evidence="2" type="ORF">EJ04DRAFT_46107</name>
</gene>
<comment type="caution">
    <text evidence="2">The sequence shown here is derived from an EMBL/GenBank/DDBJ whole genome shotgun (WGS) entry which is preliminary data.</text>
</comment>
<protein>
    <recommendedName>
        <fullName evidence="1">BTB domain-containing protein</fullName>
    </recommendedName>
</protein>
<evidence type="ECO:0000259" key="1">
    <source>
        <dbReference type="PROSITE" id="PS50097"/>
    </source>
</evidence>
<sequence>MAKPDSIIVPDTKANQYNGSMISIIVGDGETQETFTLHEFHISSYSAFFRCAFRGDFVEAHEKLIRLPTESPTVFRLYLDFIFSGKLPVEPPASSDTIHDINIQKDTIFRRLCPLYILCDMLQDTKAKNAIVDAVIQTSNASEPDYWVPNPDDMTVLFENIGPCPLRTLVVDMWSHLCMDAQNWMGDDAGVFHHQFLFEVCKRIIVKGNRGRPSYLYKVAHGYYFEKPDETTR</sequence>
<evidence type="ECO:0000313" key="2">
    <source>
        <dbReference type="EMBL" id="KAF2730450.1"/>
    </source>
</evidence>
<dbReference type="SUPFAM" id="SSF54695">
    <property type="entry name" value="POZ domain"/>
    <property type="match status" value="1"/>
</dbReference>
<dbReference type="Pfam" id="PF00651">
    <property type="entry name" value="BTB"/>
    <property type="match status" value="1"/>
</dbReference>
<accession>A0A9P4QRP9</accession>